<dbReference type="InterPro" id="IPR041633">
    <property type="entry name" value="Polbeta"/>
</dbReference>
<organism evidence="2">
    <name type="scientific">hydrocarbon metagenome</name>
    <dbReference type="NCBI Taxonomy" id="938273"/>
    <lineage>
        <taxon>unclassified sequences</taxon>
        <taxon>metagenomes</taxon>
        <taxon>ecological metagenomes</taxon>
    </lineage>
</organism>
<sequence length="103" mass="12012">MTRIAADDKKRLVDELVDCLKREREIFRIVVFGSFVHSDAPRDMDVAIFQDSSEEYLPLALKYREKTRRIAEDIALDIIPIRPNAPRTSFLAEIEQGKTVYER</sequence>
<comment type="caution">
    <text evidence="2">The sequence shown here is derived from an EMBL/GenBank/DDBJ whole genome shotgun (WGS) entry which is preliminary data.</text>
</comment>
<protein>
    <recommendedName>
        <fullName evidence="1">Polymerase beta nucleotidyltransferase domain-containing protein</fullName>
    </recommendedName>
</protein>
<evidence type="ECO:0000259" key="1">
    <source>
        <dbReference type="Pfam" id="PF18765"/>
    </source>
</evidence>
<dbReference type="Pfam" id="PF18765">
    <property type="entry name" value="Polbeta"/>
    <property type="match status" value="1"/>
</dbReference>
<dbReference type="InterPro" id="IPR043519">
    <property type="entry name" value="NT_sf"/>
</dbReference>
<dbReference type="SUPFAM" id="SSF81301">
    <property type="entry name" value="Nucleotidyltransferase"/>
    <property type="match status" value="1"/>
</dbReference>
<reference evidence="2" key="1">
    <citation type="journal article" date="2015" name="Proc. Natl. Acad. Sci. U.S.A.">
        <title>Networks of energetic and metabolic interactions define dynamics in microbial communities.</title>
        <authorList>
            <person name="Embree M."/>
            <person name="Liu J.K."/>
            <person name="Al-Bassam M.M."/>
            <person name="Zengler K."/>
        </authorList>
    </citation>
    <scope>NUCLEOTIDE SEQUENCE</scope>
</reference>
<name>A0A0W8G2M2_9ZZZZ</name>
<proteinExistence type="predicted"/>
<gene>
    <name evidence="2" type="ORF">ASZ90_002759</name>
</gene>
<dbReference type="AlphaFoldDB" id="A0A0W8G2M2"/>
<feature type="domain" description="Polymerase beta nucleotidyltransferase" evidence="1">
    <location>
        <begin position="15"/>
        <end position="103"/>
    </location>
</feature>
<dbReference type="EMBL" id="LNQE01000332">
    <property type="protein sequence ID" value="KUG27381.1"/>
    <property type="molecule type" value="Genomic_DNA"/>
</dbReference>
<evidence type="ECO:0000313" key="2">
    <source>
        <dbReference type="EMBL" id="KUG27381.1"/>
    </source>
</evidence>
<accession>A0A0W8G2M2</accession>